<accession>C5J9F7</accession>
<feature type="non-terminal residue" evidence="1">
    <location>
        <position position="69"/>
    </location>
</feature>
<proteinExistence type="predicted"/>
<sequence>MASFAQQFEIPRVIVGSVVITVVYTPLVPIHFEEVFSATLAKPTLFSDFGCQFVKLGDSCFVKLRVIKL</sequence>
<evidence type="ECO:0000313" key="1">
    <source>
        <dbReference type="EMBL" id="CAZ39583.1"/>
    </source>
</evidence>
<name>C5J9F7_9VIRU</name>
<dbReference type="EMBL" id="FN396593">
    <property type="protein sequence ID" value="CAZ39583.1"/>
    <property type="molecule type" value="Genomic_DNA"/>
</dbReference>
<protein>
    <submittedName>
        <fullName evidence="1">Uncharacterized protein</fullName>
    </submittedName>
</protein>
<organism evidence="1">
    <name type="scientific">Erwinia phage phiAT1</name>
    <dbReference type="NCBI Taxonomy" id="649272"/>
    <lineage>
        <taxon>Viruses</taxon>
    </lineage>
</organism>
<reference evidence="1" key="1">
    <citation type="journal article" date="2010" name="J. Appl. Microbiol.">
        <title>Exploitation of a new flagellatropic phage of Erwinia for positive selection of bacterial mutants attenuated in plant virulence: towards phage therapy.</title>
        <authorList>
            <person name="Evans T.J."/>
            <person name="Trauner A."/>
            <person name="Komitopoulou E."/>
            <person name="Salmond G.P.C."/>
        </authorList>
    </citation>
    <scope>NUCLEOTIDE SEQUENCE</scope>
</reference>